<reference evidence="2" key="1">
    <citation type="submission" date="2013-01" db="EMBL/GenBank/DDBJ databases">
        <title>Draft Genome Sequence of a Mulberry Tree, Morus notabilis C.K. Schneid.</title>
        <authorList>
            <person name="He N."/>
            <person name="Zhao S."/>
        </authorList>
    </citation>
    <scope>NUCLEOTIDE SEQUENCE</scope>
</reference>
<sequence length="66" mass="7454">MAAILEYVMLMTSIFHDRALPLPFLSIELSCCNGSFLNDDMFLLHTLGYRLDKGIAEDEKEESNGI</sequence>
<proteinExistence type="predicted"/>
<evidence type="ECO:0000313" key="2">
    <source>
        <dbReference type="Proteomes" id="UP000030645"/>
    </source>
</evidence>
<dbReference type="Proteomes" id="UP000030645">
    <property type="component" value="Unassembled WGS sequence"/>
</dbReference>
<dbReference type="EMBL" id="KE345811">
    <property type="protein sequence ID" value="EXC17280.1"/>
    <property type="molecule type" value="Genomic_DNA"/>
</dbReference>
<keyword evidence="2" id="KW-1185">Reference proteome</keyword>
<name>W9S654_9ROSA</name>
<accession>W9S654</accession>
<dbReference type="AlphaFoldDB" id="W9S654"/>
<organism evidence="1 2">
    <name type="scientific">Morus notabilis</name>
    <dbReference type="NCBI Taxonomy" id="981085"/>
    <lineage>
        <taxon>Eukaryota</taxon>
        <taxon>Viridiplantae</taxon>
        <taxon>Streptophyta</taxon>
        <taxon>Embryophyta</taxon>
        <taxon>Tracheophyta</taxon>
        <taxon>Spermatophyta</taxon>
        <taxon>Magnoliopsida</taxon>
        <taxon>eudicotyledons</taxon>
        <taxon>Gunneridae</taxon>
        <taxon>Pentapetalae</taxon>
        <taxon>rosids</taxon>
        <taxon>fabids</taxon>
        <taxon>Rosales</taxon>
        <taxon>Moraceae</taxon>
        <taxon>Moreae</taxon>
        <taxon>Morus</taxon>
    </lineage>
</organism>
<gene>
    <name evidence="1" type="ORF">L484_027467</name>
</gene>
<evidence type="ECO:0000313" key="1">
    <source>
        <dbReference type="EMBL" id="EXC17280.1"/>
    </source>
</evidence>
<protein>
    <submittedName>
        <fullName evidence="1">Uncharacterized protein</fullName>
    </submittedName>
</protein>